<dbReference type="RefSeq" id="XP_009025713.1">
    <property type="nucleotide sequence ID" value="XM_009027465.1"/>
</dbReference>
<dbReference type="KEGG" id="hro:HELRODRAFT_163644"/>
<evidence type="ECO:0000313" key="2">
    <source>
        <dbReference type="EMBL" id="ESN96567.1"/>
    </source>
</evidence>
<keyword evidence="1" id="KW-1133">Transmembrane helix</keyword>
<protein>
    <recommendedName>
        <fullName evidence="5">Tetraspanin</fullName>
    </recommendedName>
</protein>
<feature type="transmembrane region" description="Helical" evidence="1">
    <location>
        <begin position="12"/>
        <end position="35"/>
    </location>
</feature>
<keyword evidence="4" id="KW-1185">Reference proteome</keyword>
<dbReference type="OrthoDB" id="10033535at2759"/>
<gene>
    <name evidence="3" type="primary">20200161</name>
    <name evidence="2" type="ORF">HELRODRAFT_163644</name>
</gene>
<dbReference type="AlphaFoldDB" id="T1EUB1"/>
<feature type="transmembrane region" description="Helical" evidence="1">
    <location>
        <begin position="47"/>
        <end position="71"/>
    </location>
</feature>
<reference evidence="2 4" key="2">
    <citation type="journal article" date="2013" name="Nature">
        <title>Insights into bilaterian evolution from three spiralian genomes.</title>
        <authorList>
            <person name="Simakov O."/>
            <person name="Marletaz F."/>
            <person name="Cho S.J."/>
            <person name="Edsinger-Gonzales E."/>
            <person name="Havlak P."/>
            <person name="Hellsten U."/>
            <person name="Kuo D.H."/>
            <person name="Larsson T."/>
            <person name="Lv J."/>
            <person name="Arendt D."/>
            <person name="Savage R."/>
            <person name="Osoegawa K."/>
            <person name="de Jong P."/>
            <person name="Grimwood J."/>
            <person name="Chapman J.A."/>
            <person name="Shapiro H."/>
            <person name="Aerts A."/>
            <person name="Otillar R.P."/>
            <person name="Terry A.Y."/>
            <person name="Boore J.L."/>
            <person name="Grigoriev I.V."/>
            <person name="Lindberg D.R."/>
            <person name="Seaver E.C."/>
            <person name="Weisblat D.A."/>
            <person name="Putnam N.H."/>
            <person name="Rokhsar D.S."/>
        </authorList>
    </citation>
    <scope>NUCLEOTIDE SEQUENCE</scope>
</reference>
<evidence type="ECO:0008006" key="5">
    <source>
        <dbReference type="Google" id="ProtNLM"/>
    </source>
</evidence>
<accession>T1EUB1</accession>
<sequence>MSGGSIKCLQVVVAILCILQFILGVIFLIMGGVGLNKSGSGAETKSAAIFLLVVGGVIVVVALFGLCGAIIKHACLLISVTNATGRYFNDSMTKYKEDGASRNFIDSMQLSVG</sequence>
<dbReference type="Proteomes" id="UP000015101">
    <property type="component" value="Unassembled WGS sequence"/>
</dbReference>
<evidence type="ECO:0000313" key="4">
    <source>
        <dbReference type="Proteomes" id="UP000015101"/>
    </source>
</evidence>
<dbReference type="EnsemblMetazoa" id="HelroT163644">
    <property type="protein sequence ID" value="HelroP163644"/>
    <property type="gene ID" value="HelroG163644"/>
</dbReference>
<dbReference type="GeneID" id="20200161"/>
<dbReference type="EMBL" id="AMQM01001414">
    <property type="status" value="NOT_ANNOTATED_CDS"/>
    <property type="molecule type" value="Genomic_DNA"/>
</dbReference>
<reference evidence="3" key="3">
    <citation type="submission" date="2015-06" db="UniProtKB">
        <authorList>
            <consortium name="EnsemblMetazoa"/>
        </authorList>
    </citation>
    <scope>IDENTIFICATION</scope>
</reference>
<name>T1EUB1_HELRO</name>
<dbReference type="InParanoid" id="T1EUB1"/>
<evidence type="ECO:0000313" key="3">
    <source>
        <dbReference type="EnsemblMetazoa" id="HelroP163644"/>
    </source>
</evidence>
<dbReference type="CTD" id="20200161"/>
<organism evidence="3 4">
    <name type="scientific">Helobdella robusta</name>
    <name type="common">Californian leech</name>
    <dbReference type="NCBI Taxonomy" id="6412"/>
    <lineage>
        <taxon>Eukaryota</taxon>
        <taxon>Metazoa</taxon>
        <taxon>Spiralia</taxon>
        <taxon>Lophotrochozoa</taxon>
        <taxon>Annelida</taxon>
        <taxon>Clitellata</taxon>
        <taxon>Hirudinea</taxon>
        <taxon>Rhynchobdellida</taxon>
        <taxon>Glossiphoniidae</taxon>
        <taxon>Helobdella</taxon>
    </lineage>
</organism>
<evidence type="ECO:0000256" key="1">
    <source>
        <dbReference type="SAM" id="Phobius"/>
    </source>
</evidence>
<keyword evidence="1" id="KW-0812">Transmembrane</keyword>
<reference evidence="4" key="1">
    <citation type="submission" date="2012-12" db="EMBL/GenBank/DDBJ databases">
        <authorList>
            <person name="Hellsten U."/>
            <person name="Grimwood J."/>
            <person name="Chapman J.A."/>
            <person name="Shapiro H."/>
            <person name="Aerts A."/>
            <person name="Otillar R.P."/>
            <person name="Terry A.Y."/>
            <person name="Boore J.L."/>
            <person name="Simakov O."/>
            <person name="Marletaz F."/>
            <person name="Cho S.-J."/>
            <person name="Edsinger-Gonzales E."/>
            <person name="Havlak P."/>
            <person name="Kuo D.-H."/>
            <person name="Larsson T."/>
            <person name="Lv J."/>
            <person name="Arendt D."/>
            <person name="Savage R."/>
            <person name="Osoegawa K."/>
            <person name="de Jong P."/>
            <person name="Lindberg D.R."/>
            <person name="Seaver E.C."/>
            <person name="Weisblat D.A."/>
            <person name="Putnam N.H."/>
            <person name="Grigoriev I.V."/>
            <person name="Rokhsar D.S."/>
        </authorList>
    </citation>
    <scope>NUCLEOTIDE SEQUENCE</scope>
</reference>
<proteinExistence type="predicted"/>
<dbReference type="HOGENOM" id="CLU_2136174_0_0_1"/>
<dbReference type="EMBL" id="KB097495">
    <property type="protein sequence ID" value="ESN96567.1"/>
    <property type="molecule type" value="Genomic_DNA"/>
</dbReference>
<keyword evidence="1" id="KW-0472">Membrane</keyword>